<dbReference type="GO" id="GO:0005737">
    <property type="term" value="C:cytoplasm"/>
    <property type="evidence" value="ECO:0007669"/>
    <property type="project" value="UniProtKB-SubCell"/>
</dbReference>
<keyword evidence="11 12" id="KW-0539">Nucleus</keyword>
<sequence>MPAPTSDDSALRAIVYSRGSLQLLDQRKLPHETTYLPANDHETCWTLIKEMAVRGAPAIAVSAALSVAVELHNAAAFPTAAAVRDFVVACMNHLYTSRPTAVNLGEACTRLKGTVESAAAVPGATAEHVKEAVIADAEAYQREDLASCLAIGENGAKALCDAVASRNGGMCPTQIRVMTICNTGALATAGHGTALGVVRTLHASGKLAKCVALETRPWLQGARLTAFELAHEGMPRTLIADSAAAFLMARGEVDACVVGADRIAQNGDTANKIGTYALAIAAKRHGVPFFVAAPTTTVDLNIASGKEIEIEERGSEELTHVRGTMVAASNVPTWNPVFDVTPSDLIEGIITDRGVGWNNGGVVDMKSLLSGTTSEAAGTPALVVPAGYRDLDEQGVKQYIAEHPRLASLMGKAPVESWTCHEVGDGNINFVYIVEAPGSHGVVVKQARPYVRCVGESWPLTLNRMRREASALREEFAVCPEHTPEVYVYDEKMSVMAMQYLRPPHTIARKLLYTGSTPDFFGPHVAEFLAKTIFMTSRLASANDEAFRKLASENANTEMCALTEQVIFTEPYIVASNNRWTTPQLDADAAELREDVALHAGIAALKRKFVEANEALLHGDLHTGSFMLDLEHQTTYAIDPEFAFYGPMGFDIGAVISNLLICFFSQDGWEQVTGEDRSKSREFLLEAVKAVWDGFSSRFVELWKQREAERKAAGEAHVPASDAYMRKYMRELRADALGFSGAKMVRRIVGIAHNADLEEIQDADARAKCERCVLALGRRLVTNARDVVADDDENGVDALVAAASALRG</sequence>
<dbReference type="InterPro" id="IPR011559">
    <property type="entry name" value="Initiation_fac_2B_a/b/d"/>
</dbReference>
<dbReference type="InterPro" id="IPR011009">
    <property type="entry name" value="Kinase-like_dom_sf"/>
</dbReference>
<dbReference type="UniPathway" id="UPA00904">
    <property type="reaction ID" value="UER00874"/>
</dbReference>
<reference evidence="14" key="1">
    <citation type="submission" date="2020-10" db="EMBL/GenBank/DDBJ databases">
        <title>Unveiling of a novel bifunctional photoreceptor, Dualchrome1, isolated from a cosmopolitan green alga.</title>
        <authorList>
            <person name="Suzuki S."/>
            <person name="Kawachi M."/>
        </authorList>
    </citation>
    <scope>NUCLEOTIDE SEQUENCE</scope>
    <source>
        <strain evidence="14">NIES 2893</strain>
    </source>
</reference>
<evidence type="ECO:0000256" key="5">
    <source>
        <dbReference type="ARBA" id="ARBA00022679"/>
    </source>
</evidence>
<keyword evidence="15" id="KW-1185">Reference proteome</keyword>
<comment type="similarity">
    <text evidence="1">Belongs to the methylthioribose kinase family.</text>
</comment>
<dbReference type="InterPro" id="IPR037171">
    <property type="entry name" value="NagB/RpiA_transferase-like"/>
</dbReference>
<accession>A0A830HPP3</accession>
<dbReference type="NCBIfam" id="TIGR00524">
    <property type="entry name" value="eIF-2B_rel"/>
    <property type="match status" value="1"/>
</dbReference>
<dbReference type="Proteomes" id="UP000660262">
    <property type="component" value="Unassembled WGS sequence"/>
</dbReference>
<evidence type="ECO:0000256" key="10">
    <source>
        <dbReference type="ARBA" id="ARBA00023235"/>
    </source>
</evidence>
<dbReference type="InterPro" id="IPR002575">
    <property type="entry name" value="Aminoglycoside_PTrfase"/>
</dbReference>
<dbReference type="Pfam" id="PF01008">
    <property type="entry name" value="IF-2B"/>
    <property type="match status" value="1"/>
</dbReference>
<dbReference type="NCBIfam" id="TIGR01767">
    <property type="entry name" value="MTRK"/>
    <property type="match status" value="1"/>
</dbReference>
<gene>
    <name evidence="14" type="ORF">PPROV_000573000</name>
</gene>
<comment type="catalytic activity">
    <reaction evidence="12">
        <text>5-(methylsulfanyl)-alpha-D-ribose 1-phosphate = 5-(methylsulfanyl)-D-ribulose 1-phosphate</text>
        <dbReference type="Rhea" id="RHEA:19989"/>
        <dbReference type="ChEBI" id="CHEBI:58533"/>
        <dbReference type="ChEBI" id="CHEBI:58548"/>
        <dbReference type="EC" id="5.3.1.23"/>
    </reaction>
</comment>
<dbReference type="InterPro" id="IPR009212">
    <property type="entry name" value="Methylthioribose_kinase"/>
</dbReference>
<comment type="subunit">
    <text evidence="2">Homodimer.</text>
</comment>
<dbReference type="GO" id="GO:0046523">
    <property type="term" value="F:S-methyl-5-thioribose-1-phosphate isomerase activity"/>
    <property type="evidence" value="ECO:0007669"/>
    <property type="project" value="UniProtKB-UniRule"/>
</dbReference>
<comment type="function">
    <text evidence="12">Catalyzes the interconversion of methylthioribose-1-phosphate (MTR-1-P) into methylthioribulose-1-phosphate (MTRu-1-P).</text>
</comment>
<evidence type="ECO:0000256" key="9">
    <source>
        <dbReference type="ARBA" id="ARBA00023167"/>
    </source>
</evidence>
<evidence type="ECO:0000256" key="12">
    <source>
        <dbReference type="HAMAP-Rule" id="MF_03119"/>
    </source>
</evidence>
<dbReference type="NCBIfam" id="NF004326">
    <property type="entry name" value="PRK05720.1"/>
    <property type="match status" value="1"/>
</dbReference>
<keyword evidence="8" id="KW-0067">ATP-binding</keyword>
<dbReference type="HAMAP" id="MF_01678">
    <property type="entry name" value="Salvage_MtnA"/>
    <property type="match status" value="1"/>
</dbReference>
<keyword evidence="7" id="KW-0418">Kinase</keyword>
<dbReference type="GO" id="GO:0005524">
    <property type="term" value="F:ATP binding"/>
    <property type="evidence" value="ECO:0007669"/>
    <property type="project" value="UniProtKB-KW"/>
</dbReference>
<dbReference type="Gene3D" id="3.30.200.20">
    <property type="entry name" value="Phosphorylase Kinase, domain 1"/>
    <property type="match status" value="1"/>
</dbReference>
<dbReference type="InterPro" id="IPR005251">
    <property type="entry name" value="IF-M1Pi"/>
</dbReference>
<evidence type="ECO:0000256" key="8">
    <source>
        <dbReference type="ARBA" id="ARBA00022840"/>
    </source>
</evidence>
<keyword evidence="9 12" id="KW-0486">Methionine biosynthesis</keyword>
<dbReference type="InterPro" id="IPR027363">
    <property type="entry name" value="M1Pi_N"/>
</dbReference>
<dbReference type="SUPFAM" id="SSF100950">
    <property type="entry name" value="NagB/RpiA/CoA transferase-like"/>
    <property type="match status" value="1"/>
</dbReference>
<evidence type="ECO:0000259" key="13">
    <source>
        <dbReference type="Pfam" id="PF01636"/>
    </source>
</evidence>
<dbReference type="Gene3D" id="3.90.1200.10">
    <property type="match status" value="1"/>
</dbReference>
<evidence type="ECO:0000256" key="3">
    <source>
        <dbReference type="ARBA" id="ARBA00022490"/>
    </source>
</evidence>
<comment type="similarity">
    <text evidence="12">Belongs to the eIF-2B alpha/beta/delta subunits family. MtnA subfamily.</text>
</comment>
<dbReference type="PANTHER" id="PTHR34273">
    <property type="entry name" value="METHYLTHIORIBOSE KINASE"/>
    <property type="match status" value="1"/>
</dbReference>
<dbReference type="InterPro" id="IPR042529">
    <property type="entry name" value="IF_2B-like_C"/>
</dbReference>
<dbReference type="AlphaFoldDB" id="A0A830HPP3"/>
<dbReference type="GO" id="GO:0005634">
    <property type="term" value="C:nucleus"/>
    <property type="evidence" value="ECO:0007669"/>
    <property type="project" value="UniProtKB-SubCell"/>
</dbReference>
<evidence type="ECO:0000256" key="2">
    <source>
        <dbReference type="ARBA" id="ARBA00011738"/>
    </source>
</evidence>
<keyword evidence="5" id="KW-0808">Transferase</keyword>
<dbReference type="GO" id="GO:0046522">
    <property type="term" value="F:S-methyl-5-thioribose kinase activity"/>
    <property type="evidence" value="ECO:0007669"/>
    <property type="project" value="InterPro"/>
</dbReference>
<comment type="pathway">
    <text evidence="12">Amino-acid biosynthesis; L-methionine biosynthesis via salvage pathway; L-methionine from S-methyl-5-thio-alpha-D-ribose 1-phosphate: step 1/6.</text>
</comment>
<keyword evidence="3 12" id="KW-0963">Cytoplasm</keyword>
<feature type="domain" description="Aminoglycoside phosphotransferase" evidence="13">
    <location>
        <begin position="421"/>
        <end position="662"/>
    </location>
</feature>
<proteinExistence type="inferred from homology"/>
<comment type="subcellular location">
    <subcellularLocation>
        <location evidence="12">Cytoplasm</location>
    </subcellularLocation>
    <subcellularLocation>
        <location evidence="12">Nucleus</location>
    </subcellularLocation>
</comment>
<dbReference type="Pfam" id="PF01636">
    <property type="entry name" value="APH"/>
    <property type="match status" value="1"/>
</dbReference>
<protein>
    <recommendedName>
        <fullName evidence="12">Methylthioribose-1-phosphate isomerase</fullName>
        <shortName evidence="12">M1Pi</shortName>
        <shortName evidence="12">MTR-1-P isomerase</shortName>
        <ecNumber evidence="12">5.3.1.23</ecNumber>
    </recommendedName>
    <alternativeName>
        <fullName evidence="12">S-methyl-5-thioribose-1-phosphate isomerase</fullName>
    </alternativeName>
    <alternativeName>
        <fullName evidence="12">Translation initiation factor eIF-2B subunit alpha/beta/delta-like protein</fullName>
    </alternativeName>
</protein>
<dbReference type="OrthoDB" id="2461at2759"/>
<evidence type="ECO:0000256" key="11">
    <source>
        <dbReference type="ARBA" id="ARBA00023242"/>
    </source>
</evidence>
<dbReference type="EMBL" id="BNJQ01000015">
    <property type="protein sequence ID" value="GHP06987.1"/>
    <property type="molecule type" value="Genomic_DNA"/>
</dbReference>
<dbReference type="FunFam" id="3.40.50.10470:FF:000003">
    <property type="entry name" value="Methylthioribose-1-phosphate isomerase"/>
    <property type="match status" value="1"/>
</dbReference>
<dbReference type="SUPFAM" id="SSF56112">
    <property type="entry name" value="Protein kinase-like (PK-like)"/>
    <property type="match status" value="1"/>
</dbReference>
<evidence type="ECO:0000256" key="6">
    <source>
        <dbReference type="ARBA" id="ARBA00022741"/>
    </source>
</evidence>
<dbReference type="FunFam" id="1.20.120.420:FF:000003">
    <property type="entry name" value="Methylthioribose-1-phosphate isomerase"/>
    <property type="match status" value="1"/>
</dbReference>
<evidence type="ECO:0000256" key="7">
    <source>
        <dbReference type="ARBA" id="ARBA00022777"/>
    </source>
</evidence>
<dbReference type="EC" id="5.3.1.23" evidence="12"/>
<dbReference type="Gene3D" id="1.20.120.420">
    <property type="entry name" value="translation initiation factor eif-2b, domain 1"/>
    <property type="match status" value="1"/>
</dbReference>
<evidence type="ECO:0000256" key="1">
    <source>
        <dbReference type="ARBA" id="ARBA00010165"/>
    </source>
</evidence>
<keyword evidence="6" id="KW-0547">Nucleotide-binding</keyword>
<keyword evidence="10 12" id="KW-0413">Isomerase</keyword>
<comment type="caution">
    <text evidence="14">The sequence shown here is derived from an EMBL/GenBank/DDBJ whole genome shotgun (WGS) entry which is preliminary data.</text>
</comment>
<dbReference type="InterPro" id="IPR000649">
    <property type="entry name" value="IF-2B-related"/>
</dbReference>
<evidence type="ECO:0000313" key="15">
    <source>
        <dbReference type="Proteomes" id="UP000660262"/>
    </source>
</evidence>
<dbReference type="GO" id="GO:0019509">
    <property type="term" value="P:L-methionine salvage from methylthioadenosine"/>
    <property type="evidence" value="ECO:0007669"/>
    <property type="project" value="UniProtKB-UniRule"/>
</dbReference>
<evidence type="ECO:0000256" key="4">
    <source>
        <dbReference type="ARBA" id="ARBA00022605"/>
    </source>
</evidence>
<evidence type="ECO:0000313" key="14">
    <source>
        <dbReference type="EMBL" id="GHP06987.1"/>
    </source>
</evidence>
<organism evidence="14 15">
    <name type="scientific">Pycnococcus provasolii</name>
    <dbReference type="NCBI Taxonomy" id="41880"/>
    <lineage>
        <taxon>Eukaryota</taxon>
        <taxon>Viridiplantae</taxon>
        <taxon>Chlorophyta</taxon>
        <taxon>Pseudoscourfieldiophyceae</taxon>
        <taxon>Pseudoscourfieldiales</taxon>
        <taxon>Pycnococcaceae</taxon>
        <taxon>Pycnococcus</taxon>
    </lineage>
</organism>
<dbReference type="PANTHER" id="PTHR34273:SF2">
    <property type="entry name" value="METHYLTHIORIBOSE KINASE"/>
    <property type="match status" value="1"/>
</dbReference>
<feature type="active site" description="Proton donor" evidence="12">
    <location>
        <position position="261"/>
    </location>
</feature>
<dbReference type="Gene3D" id="3.40.50.10470">
    <property type="entry name" value="Translation initiation factor eif-2b, domain 2"/>
    <property type="match status" value="1"/>
</dbReference>
<name>A0A830HPP3_9CHLO</name>
<keyword evidence="4 12" id="KW-0028">Amino-acid biosynthesis</keyword>
<feature type="site" description="Transition state stabilizer" evidence="12">
    <location>
        <position position="181"/>
    </location>
</feature>
<dbReference type="NCBIfam" id="TIGR00512">
    <property type="entry name" value="salvage_mtnA"/>
    <property type="match status" value="1"/>
</dbReference>